<protein>
    <recommendedName>
        <fullName evidence="4">GcrA cell cycle regulator</fullName>
    </recommendedName>
</protein>
<evidence type="ECO:0000313" key="2">
    <source>
        <dbReference type="EMBL" id="SKB32189.1"/>
    </source>
</evidence>
<dbReference type="AlphaFoldDB" id="A0A1T5ABJ0"/>
<keyword evidence="3" id="KW-1185">Reference proteome</keyword>
<evidence type="ECO:0000313" key="3">
    <source>
        <dbReference type="Proteomes" id="UP000190044"/>
    </source>
</evidence>
<feature type="compositionally biased region" description="Basic and acidic residues" evidence="1">
    <location>
        <begin position="1"/>
        <end position="11"/>
    </location>
</feature>
<organism evidence="2 3">
    <name type="scientific">Sphingopyxis flava</name>
    <dbReference type="NCBI Taxonomy" id="1507287"/>
    <lineage>
        <taxon>Bacteria</taxon>
        <taxon>Pseudomonadati</taxon>
        <taxon>Pseudomonadota</taxon>
        <taxon>Alphaproteobacteria</taxon>
        <taxon>Sphingomonadales</taxon>
        <taxon>Sphingomonadaceae</taxon>
        <taxon>Sphingopyxis</taxon>
    </lineage>
</organism>
<proteinExistence type="predicted"/>
<dbReference type="RefSeq" id="WP_079637248.1">
    <property type="nucleotide sequence ID" value="NZ_FUYP01000003.1"/>
</dbReference>
<evidence type="ECO:0008006" key="4">
    <source>
        <dbReference type="Google" id="ProtNLM"/>
    </source>
</evidence>
<feature type="region of interest" description="Disordered" evidence="1">
    <location>
        <begin position="1"/>
        <end position="23"/>
    </location>
</feature>
<dbReference type="Proteomes" id="UP000190044">
    <property type="component" value="Unassembled WGS sequence"/>
</dbReference>
<accession>A0A1T5ABJ0</accession>
<reference evidence="3" key="1">
    <citation type="submission" date="2017-02" db="EMBL/GenBank/DDBJ databases">
        <authorList>
            <person name="Varghese N."/>
            <person name="Submissions S."/>
        </authorList>
    </citation>
    <scope>NUCLEOTIDE SEQUENCE [LARGE SCALE GENOMIC DNA]</scope>
    <source>
        <strain evidence="3">R11H</strain>
    </source>
</reference>
<gene>
    <name evidence="2" type="ORF">SAMN06295937_100354</name>
</gene>
<evidence type="ECO:0000256" key="1">
    <source>
        <dbReference type="SAM" id="MobiDB-lite"/>
    </source>
</evidence>
<sequence length="69" mass="7794">MSTTTHPDRIHKNVRQPPLTDEEMGQMWRKGEPMSYIAHAARRRNGLSIAEVRAIVHRVCGLVDMGAGR</sequence>
<name>A0A1T5ABJ0_9SPHN</name>
<dbReference type="EMBL" id="FUYP01000003">
    <property type="protein sequence ID" value="SKB32189.1"/>
    <property type="molecule type" value="Genomic_DNA"/>
</dbReference>